<reference evidence="3" key="1">
    <citation type="submission" date="2019-08" db="EMBL/GenBank/DDBJ databases">
        <title>The genome of the North American firefly Photinus pyralis.</title>
        <authorList>
            <consortium name="Photinus pyralis genome working group"/>
            <person name="Fallon T.R."/>
            <person name="Sander Lower S.E."/>
            <person name="Weng J.-K."/>
        </authorList>
    </citation>
    <scope>NUCLEOTIDE SEQUENCE</scope>
    <source>
        <strain evidence="3">TRF0915ILg1</strain>
        <tissue evidence="3">Whole body</tissue>
    </source>
</reference>
<dbReference type="AlphaFoldDB" id="A0A8K0CDU8"/>
<name>A0A8K0CDU8_IGNLU</name>
<dbReference type="Proteomes" id="UP000801492">
    <property type="component" value="Unassembled WGS sequence"/>
</dbReference>
<accession>A0A8K0CDU8</accession>
<dbReference type="InterPro" id="IPR029526">
    <property type="entry name" value="PGBD"/>
</dbReference>
<gene>
    <name evidence="3" type="ORF">ILUMI_21834</name>
</gene>
<feature type="compositionally biased region" description="Basic and acidic residues" evidence="1">
    <location>
        <begin position="1"/>
        <end position="14"/>
    </location>
</feature>
<dbReference type="PANTHER" id="PTHR46599:SF6">
    <property type="entry name" value="DUAL SPECIFICITY PHOSPHATASE 26"/>
    <property type="match status" value="1"/>
</dbReference>
<feature type="region of interest" description="Disordered" evidence="1">
    <location>
        <begin position="1"/>
        <end position="79"/>
    </location>
</feature>
<dbReference type="OrthoDB" id="10057959at2759"/>
<dbReference type="EMBL" id="VTPC01090181">
    <property type="protein sequence ID" value="KAF2884344.1"/>
    <property type="molecule type" value="Genomic_DNA"/>
</dbReference>
<feature type="compositionally biased region" description="Acidic residues" evidence="1">
    <location>
        <begin position="63"/>
        <end position="77"/>
    </location>
</feature>
<proteinExistence type="predicted"/>
<sequence length="201" mass="23268">MSRGKRLAEMEKASYEIQDMSWMPDPKPGESEVSENLTDNENRLHTEETDAESDHSDHPTDSEQSDIEDEFENDDSENCLLESPTSQCKRFMDDGSGVKCMRSTVSRERFLLLLSALRFDNFEDRAERKAHDNLAAIGDILDEFISKCKKNYQVGKYSTIDEMLEPFRKRCKFRQYIPAKYGIKVFSLADARTFYTSNIEV</sequence>
<evidence type="ECO:0000313" key="3">
    <source>
        <dbReference type="EMBL" id="KAF2884344.1"/>
    </source>
</evidence>
<comment type="caution">
    <text evidence="3">The sequence shown here is derived from an EMBL/GenBank/DDBJ whole genome shotgun (WGS) entry which is preliminary data.</text>
</comment>
<feature type="compositionally biased region" description="Basic and acidic residues" evidence="1">
    <location>
        <begin position="40"/>
        <end position="61"/>
    </location>
</feature>
<dbReference type="Pfam" id="PF13843">
    <property type="entry name" value="DDE_Tnp_1_7"/>
    <property type="match status" value="1"/>
</dbReference>
<dbReference type="PANTHER" id="PTHR46599">
    <property type="entry name" value="PIGGYBAC TRANSPOSABLE ELEMENT-DERIVED PROTEIN 4"/>
    <property type="match status" value="1"/>
</dbReference>
<protein>
    <recommendedName>
        <fullName evidence="2">PiggyBac transposable element-derived protein domain-containing protein</fullName>
    </recommendedName>
</protein>
<keyword evidence="4" id="KW-1185">Reference proteome</keyword>
<organism evidence="3 4">
    <name type="scientific">Ignelater luminosus</name>
    <name type="common">Cucubano</name>
    <name type="synonym">Pyrophorus luminosus</name>
    <dbReference type="NCBI Taxonomy" id="2038154"/>
    <lineage>
        <taxon>Eukaryota</taxon>
        <taxon>Metazoa</taxon>
        <taxon>Ecdysozoa</taxon>
        <taxon>Arthropoda</taxon>
        <taxon>Hexapoda</taxon>
        <taxon>Insecta</taxon>
        <taxon>Pterygota</taxon>
        <taxon>Neoptera</taxon>
        <taxon>Endopterygota</taxon>
        <taxon>Coleoptera</taxon>
        <taxon>Polyphaga</taxon>
        <taxon>Elateriformia</taxon>
        <taxon>Elateroidea</taxon>
        <taxon>Elateridae</taxon>
        <taxon>Agrypninae</taxon>
        <taxon>Pyrophorini</taxon>
        <taxon>Ignelater</taxon>
    </lineage>
</organism>
<evidence type="ECO:0000259" key="2">
    <source>
        <dbReference type="Pfam" id="PF13843"/>
    </source>
</evidence>
<evidence type="ECO:0000313" key="4">
    <source>
        <dbReference type="Proteomes" id="UP000801492"/>
    </source>
</evidence>
<evidence type="ECO:0000256" key="1">
    <source>
        <dbReference type="SAM" id="MobiDB-lite"/>
    </source>
</evidence>
<feature type="domain" description="PiggyBac transposable element-derived protein" evidence="2">
    <location>
        <begin position="95"/>
        <end position="201"/>
    </location>
</feature>